<dbReference type="Pfam" id="PF00428">
    <property type="entry name" value="Ribosomal_60s"/>
    <property type="match status" value="1"/>
</dbReference>
<protein>
    <recommendedName>
        <fullName evidence="5">Large ribosomal subunit protein P1</fullName>
    </recommendedName>
    <alternativeName>
        <fullName evidence="6">60S acidic ribosomal protein P1</fullName>
    </alternativeName>
</protein>
<feature type="chain" id="PRO_5002911862" description="Large ribosomal subunit protein P1" evidence="8">
    <location>
        <begin position="19"/>
        <end position="123"/>
    </location>
</feature>
<feature type="signal peptide" evidence="8">
    <location>
        <begin position="1"/>
        <end position="18"/>
    </location>
</feature>
<dbReference type="AlphaFoldDB" id="C1LW68"/>
<dbReference type="FunFam" id="1.10.10.1410:FF:000001">
    <property type="entry name" value="60S acidic ribosomal protein P1"/>
    <property type="match status" value="1"/>
</dbReference>
<evidence type="ECO:0000256" key="6">
    <source>
        <dbReference type="ARBA" id="ARBA00042918"/>
    </source>
</evidence>
<dbReference type="HAMAP" id="MF_01478">
    <property type="entry name" value="Ribosomal_L12_arch"/>
    <property type="match status" value="1"/>
</dbReference>
<feature type="region of interest" description="Disordered" evidence="7">
    <location>
        <begin position="94"/>
        <end position="123"/>
    </location>
</feature>
<gene>
    <name evidence="9" type="primary">RpLP1</name>
</gene>
<dbReference type="GO" id="GO:0030295">
    <property type="term" value="F:protein kinase activator activity"/>
    <property type="evidence" value="ECO:0007669"/>
    <property type="project" value="TreeGrafter"/>
</dbReference>
<evidence type="ECO:0000256" key="3">
    <source>
        <dbReference type="ARBA" id="ARBA00022980"/>
    </source>
</evidence>
<evidence type="ECO:0000256" key="1">
    <source>
        <dbReference type="ARBA" id="ARBA00003362"/>
    </source>
</evidence>
<dbReference type="PANTHER" id="PTHR45696:SF10">
    <property type="entry name" value="LARGE RIBOSOMAL SUBUNIT PROTEIN P1"/>
    <property type="match status" value="1"/>
</dbReference>
<comment type="function">
    <text evidence="1">Plays an important role in the elongation step of protein synthesis.</text>
</comment>
<evidence type="ECO:0000256" key="4">
    <source>
        <dbReference type="ARBA" id="ARBA00023274"/>
    </source>
</evidence>
<evidence type="ECO:0000256" key="2">
    <source>
        <dbReference type="ARBA" id="ARBA00005436"/>
    </source>
</evidence>
<dbReference type="PANTHER" id="PTHR45696">
    <property type="entry name" value="60S ACIDIC RIBOSOMAL PROTEIN P1"/>
    <property type="match status" value="1"/>
</dbReference>
<proteinExistence type="evidence at transcript level"/>
<accession>C1LW68</accession>
<evidence type="ECO:0000256" key="7">
    <source>
        <dbReference type="SAM" id="MobiDB-lite"/>
    </source>
</evidence>
<evidence type="ECO:0000256" key="8">
    <source>
        <dbReference type="SAM" id="SignalP"/>
    </source>
</evidence>
<dbReference type="InterPro" id="IPR038716">
    <property type="entry name" value="P1/P2_N_sf"/>
</dbReference>
<dbReference type="GO" id="GO:0002181">
    <property type="term" value="P:cytoplasmic translation"/>
    <property type="evidence" value="ECO:0007669"/>
    <property type="project" value="TreeGrafter"/>
</dbReference>
<dbReference type="InterPro" id="IPR027534">
    <property type="entry name" value="Ribosomal_P1/P2"/>
</dbReference>
<evidence type="ECO:0000313" key="9">
    <source>
        <dbReference type="EMBL" id="CAX78946.1"/>
    </source>
</evidence>
<dbReference type="GO" id="GO:0006414">
    <property type="term" value="P:translational elongation"/>
    <property type="evidence" value="ECO:0007669"/>
    <property type="project" value="InterPro"/>
</dbReference>
<dbReference type="Gene3D" id="1.10.10.1410">
    <property type="match status" value="1"/>
</dbReference>
<dbReference type="GO" id="GO:0003735">
    <property type="term" value="F:structural constituent of ribosome"/>
    <property type="evidence" value="ECO:0007669"/>
    <property type="project" value="InterPro"/>
</dbReference>
<dbReference type="GO" id="GO:0022625">
    <property type="term" value="C:cytosolic large ribosomal subunit"/>
    <property type="evidence" value="ECO:0007669"/>
    <property type="project" value="TreeGrafter"/>
</dbReference>
<reference evidence="9" key="1">
    <citation type="journal article" date="2009" name="Nature">
        <title>The Schistosoma japonicum genome reveals features of host-parasite interplay.</title>
        <authorList>
            <person name="Liu F."/>
            <person name="Zhou Y."/>
            <person name="Wang Z.Q."/>
            <person name="Lu G."/>
            <person name="Zheng H."/>
            <person name="Brindley P.J."/>
            <person name="McManus D.P."/>
            <person name="Blair D."/>
            <person name="Zhang Q.H."/>
            <person name="Zhong Y."/>
            <person name="Wang S."/>
            <person name="Han Z.G."/>
            <person name="Chen Z."/>
        </authorList>
    </citation>
    <scope>NUCLEOTIDE SEQUENCE</scope>
    <source>
        <strain evidence="9">Anhui</strain>
    </source>
</reference>
<reference evidence="9" key="2">
    <citation type="submission" date="2009-03" db="EMBL/GenBank/DDBJ databases">
        <authorList>
            <person name="Gang L."/>
        </authorList>
    </citation>
    <scope>NUCLEOTIDE SEQUENCE</scope>
    <source>
        <strain evidence="9">Anhui</strain>
    </source>
</reference>
<keyword evidence="8" id="KW-0732">Signal</keyword>
<dbReference type="EMBL" id="FN323222">
    <property type="protein sequence ID" value="CAX78946.1"/>
    <property type="molecule type" value="mRNA"/>
</dbReference>
<sequence>MQLTFLIMSKSELACVYAALMLADDDINVTADKINTILKAANIKFVESYLPNLFATSLNGKNVKDLLMSMGSPAPSAAVTSAVATAASATSAAAEKPKEAVKEEKKVVSDDDSDESIGFGLFD</sequence>
<organism evidence="9">
    <name type="scientific">Schistosoma japonicum</name>
    <name type="common">Blood fluke</name>
    <dbReference type="NCBI Taxonomy" id="6182"/>
    <lineage>
        <taxon>Eukaryota</taxon>
        <taxon>Metazoa</taxon>
        <taxon>Spiralia</taxon>
        <taxon>Lophotrochozoa</taxon>
        <taxon>Platyhelminthes</taxon>
        <taxon>Trematoda</taxon>
        <taxon>Digenea</taxon>
        <taxon>Strigeidida</taxon>
        <taxon>Schistosomatoidea</taxon>
        <taxon>Schistosomatidae</taxon>
        <taxon>Schistosoma</taxon>
    </lineage>
</organism>
<keyword evidence="3 9" id="KW-0689">Ribosomal protein</keyword>
<comment type="similarity">
    <text evidence="2">Belongs to the eukaryotic ribosomal protein P1/P2 family.</text>
</comment>
<feature type="compositionally biased region" description="Basic and acidic residues" evidence="7">
    <location>
        <begin position="95"/>
        <end position="109"/>
    </location>
</feature>
<keyword evidence="4" id="KW-0687">Ribonucleoprotein</keyword>
<dbReference type="GO" id="GO:0043021">
    <property type="term" value="F:ribonucleoprotein complex binding"/>
    <property type="evidence" value="ECO:0007669"/>
    <property type="project" value="TreeGrafter"/>
</dbReference>
<name>C1LW68_SCHJA</name>
<evidence type="ECO:0000256" key="5">
    <source>
        <dbReference type="ARBA" id="ARBA00041116"/>
    </source>
</evidence>
<dbReference type="CDD" id="cd05831">
    <property type="entry name" value="Ribosomal_P1"/>
    <property type="match status" value="1"/>
</dbReference>